<dbReference type="SUPFAM" id="SSF52833">
    <property type="entry name" value="Thioredoxin-like"/>
    <property type="match status" value="1"/>
</dbReference>
<comment type="caution">
    <text evidence="4">The sequence shown here is derived from an EMBL/GenBank/DDBJ whole genome shotgun (WGS) entry which is preliminary data.</text>
</comment>
<feature type="domain" description="GST C-terminal" evidence="3">
    <location>
        <begin position="96"/>
        <end position="221"/>
    </location>
</feature>
<evidence type="ECO:0000256" key="1">
    <source>
        <dbReference type="RuleBase" id="RU003494"/>
    </source>
</evidence>
<feature type="domain" description="GST N-terminal" evidence="2">
    <location>
        <begin position="6"/>
        <end position="93"/>
    </location>
</feature>
<dbReference type="InterPro" id="IPR036282">
    <property type="entry name" value="Glutathione-S-Trfase_C_sf"/>
</dbReference>
<dbReference type="SFLD" id="SFLDG01151">
    <property type="entry name" value="Main.2:_Nu-like"/>
    <property type="match status" value="1"/>
</dbReference>
<dbReference type="PANTHER" id="PTHR44051">
    <property type="entry name" value="GLUTATHIONE S-TRANSFERASE-RELATED"/>
    <property type="match status" value="1"/>
</dbReference>
<dbReference type="InterPro" id="IPR040079">
    <property type="entry name" value="Glutathione_S-Trfase"/>
</dbReference>
<dbReference type="SFLD" id="SFLDG00358">
    <property type="entry name" value="Main_(cytGST)"/>
    <property type="match status" value="1"/>
</dbReference>
<reference evidence="4" key="1">
    <citation type="submission" date="2020-05" db="EMBL/GenBank/DDBJ databases">
        <title>Identification of trans-AT polyketide cluster in two marine bacteria, producers of a novel glutaramide-containing polyketide sesbanimide D and analogs.</title>
        <authorList>
            <person name="Kacar D."/>
            <person name="Rodriguez P."/>
            <person name="Canedo L."/>
            <person name="Gonzalez E."/>
            <person name="Galan B."/>
            <person name="De La Calle F."/>
            <person name="Garcia J.L."/>
        </authorList>
    </citation>
    <scope>NUCLEOTIDE SEQUENCE</scope>
    <source>
        <strain evidence="4">PHM038</strain>
    </source>
</reference>
<dbReference type="AlphaFoldDB" id="A0A926NX91"/>
<dbReference type="RefSeq" id="WP_190290668.1">
    <property type="nucleotide sequence ID" value="NZ_JABFCZ010000006.1"/>
</dbReference>
<evidence type="ECO:0000313" key="4">
    <source>
        <dbReference type="EMBL" id="MBD1546001.1"/>
    </source>
</evidence>
<dbReference type="InterPro" id="IPR004045">
    <property type="entry name" value="Glutathione_S-Trfase_N"/>
</dbReference>
<comment type="similarity">
    <text evidence="1">Belongs to the GST superfamily.</text>
</comment>
<dbReference type="Proteomes" id="UP000598467">
    <property type="component" value="Unassembled WGS sequence"/>
</dbReference>
<dbReference type="InterPro" id="IPR010987">
    <property type="entry name" value="Glutathione-S-Trfase_C-like"/>
</dbReference>
<dbReference type="SUPFAM" id="SSF47616">
    <property type="entry name" value="GST C-terminal domain-like"/>
    <property type="match status" value="1"/>
</dbReference>
<dbReference type="Pfam" id="PF00043">
    <property type="entry name" value="GST_C"/>
    <property type="match status" value="1"/>
</dbReference>
<proteinExistence type="inferred from homology"/>
<dbReference type="InterPro" id="IPR036249">
    <property type="entry name" value="Thioredoxin-like_sf"/>
</dbReference>
<evidence type="ECO:0000313" key="5">
    <source>
        <dbReference type="Proteomes" id="UP000598467"/>
    </source>
</evidence>
<dbReference type="PROSITE" id="PS50404">
    <property type="entry name" value="GST_NTER"/>
    <property type="match status" value="1"/>
</dbReference>
<gene>
    <name evidence="4" type="ORF">HK439_06985</name>
</gene>
<evidence type="ECO:0000259" key="2">
    <source>
        <dbReference type="PROSITE" id="PS50404"/>
    </source>
</evidence>
<name>A0A926NX91_9HYPH</name>
<dbReference type="EMBL" id="JABFCZ010000006">
    <property type="protein sequence ID" value="MBD1546001.1"/>
    <property type="molecule type" value="Genomic_DNA"/>
</dbReference>
<dbReference type="PROSITE" id="PS50405">
    <property type="entry name" value="GST_CTER"/>
    <property type="match status" value="1"/>
</dbReference>
<dbReference type="CDD" id="cd10291">
    <property type="entry name" value="GST_C_YfcG_like"/>
    <property type="match status" value="1"/>
</dbReference>
<dbReference type="Pfam" id="PF02798">
    <property type="entry name" value="GST_N"/>
    <property type="match status" value="1"/>
</dbReference>
<dbReference type="Gene3D" id="3.40.30.10">
    <property type="entry name" value="Glutaredoxin"/>
    <property type="match status" value="1"/>
</dbReference>
<dbReference type="CDD" id="cd03048">
    <property type="entry name" value="GST_N_Ure2p_like"/>
    <property type="match status" value="1"/>
</dbReference>
<dbReference type="InterPro" id="IPR004046">
    <property type="entry name" value="GST_C"/>
</dbReference>
<organism evidence="4 5">
    <name type="scientific">Roseibium aggregatum</name>
    <dbReference type="NCBI Taxonomy" id="187304"/>
    <lineage>
        <taxon>Bacteria</taxon>
        <taxon>Pseudomonadati</taxon>
        <taxon>Pseudomonadota</taxon>
        <taxon>Alphaproteobacteria</taxon>
        <taxon>Hyphomicrobiales</taxon>
        <taxon>Stappiaceae</taxon>
        <taxon>Roseibium</taxon>
    </lineage>
</organism>
<evidence type="ECO:0000259" key="3">
    <source>
        <dbReference type="PROSITE" id="PS50405"/>
    </source>
</evidence>
<dbReference type="Gene3D" id="1.20.1050.10">
    <property type="match status" value="1"/>
</dbReference>
<accession>A0A926NX91</accession>
<protein>
    <submittedName>
        <fullName evidence="4">Glutathione S-transferase family protein</fullName>
    </submittedName>
</protein>
<dbReference type="PANTHER" id="PTHR44051:SF19">
    <property type="entry name" value="DISULFIDE-BOND OXIDOREDUCTASE YFCG"/>
    <property type="match status" value="1"/>
</dbReference>
<dbReference type="SFLD" id="SFLDS00019">
    <property type="entry name" value="Glutathione_Transferase_(cytos"/>
    <property type="match status" value="1"/>
</dbReference>
<sequence length="235" mass="26941">MATTQTKPIELYYWPTPNGWKISIMLEELGVPYDLKLINIGKGDQFEPDFLKIAPNNRMPAIIDPEGPGGEPISVFESGAILQYLGRKFGKFYPADERKRVETEEWLMWQMGGFGPMLGQNHHFRVYAPEKLPYAMDRYLNETHRLYRVLNTRLEGRDYVAAGEYTIADMAIIGWAQGWERQGMDLEEFPNVKAWKALLEARPAVQTGLAVGKEEREKLQLADDKQAQSVLFGQR</sequence>